<evidence type="ECO:0008006" key="4">
    <source>
        <dbReference type="Google" id="ProtNLM"/>
    </source>
</evidence>
<feature type="compositionally biased region" description="Polar residues" evidence="1">
    <location>
        <begin position="162"/>
        <end position="172"/>
    </location>
</feature>
<comment type="caution">
    <text evidence="2">The sequence shown here is derived from an EMBL/GenBank/DDBJ whole genome shotgun (WGS) entry which is preliminary data.</text>
</comment>
<feature type="region of interest" description="Disordered" evidence="1">
    <location>
        <begin position="20"/>
        <end position="44"/>
    </location>
</feature>
<sequence length="205" mass="22730">MKTCVAVLLTVPWLLSSCGSTSSKGSPEKALSEMTMEERRGRSVKALKEGFRSDNPAFRSRYDKAARAVLTQGKDGSASWLSRQKHSAHDFNGVKTFNAGNQFQTKSFAGTNDKNWMGKKALSERDKVPAFADNQFNTKDSPLADNMAREGSQKSKLGDSVFKTTLNRMGTKSQEKTEKINIIELPQQSKNPAYTEDQVKKLLGR</sequence>
<feature type="compositionally biased region" description="Basic and acidic residues" evidence="1">
    <location>
        <begin position="147"/>
        <end position="157"/>
    </location>
</feature>
<organism evidence="2 3">
    <name type="scientific">Brevifollis gellanilyticus</name>
    <dbReference type="NCBI Taxonomy" id="748831"/>
    <lineage>
        <taxon>Bacteria</taxon>
        <taxon>Pseudomonadati</taxon>
        <taxon>Verrucomicrobiota</taxon>
        <taxon>Verrucomicrobiia</taxon>
        <taxon>Verrucomicrobiales</taxon>
        <taxon>Verrucomicrobiaceae</taxon>
    </lineage>
</organism>
<evidence type="ECO:0000313" key="3">
    <source>
        <dbReference type="Proteomes" id="UP000321577"/>
    </source>
</evidence>
<dbReference type="EMBL" id="BKAG01000024">
    <property type="protein sequence ID" value="GEP44060.1"/>
    <property type="molecule type" value="Genomic_DNA"/>
</dbReference>
<evidence type="ECO:0000256" key="1">
    <source>
        <dbReference type="SAM" id="MobiDB-lite"/>
    </source>
</evidence>
<dbReference type="RefSeq" id="WP_146851612.1">
    <property type="nucleotide sequence ID" value="NZ_BKAG01000024.1"/>
</dbReference>
<feature type="compositionally biased region" description="Basic and acidic residues" evidence="1">
    <location>
        <begin position="26"/>
        <end position="44"/>
    </location>
</feature>
<proteinExistence type="predicted"/>
<keyword evidence="3" id="KW-1185">Reference proteome</keyword>
<name>A0A512MBE5_9BACT</name>
<dbReference type="PROSITE" id="PS51257">
    <property type="entry name" value="PROKAR_LIPOPROTEIN"/>
    <property type="match status" value="1"/>
</dbReference>
<dbReference type="OrthoDB" id="195120at2"/>
<dbReference type="Proteomes" id="UP000321577">
    <property type="component" value="Unassembled WGS sequence"/>
</dbReference>
<accession>A0A512MBE5</accession>
<protein>
    <recommendedName>
        <fullName evidence="4">Lipoprotein</fullName>
    </recommendedName>
</protein>
<evidence type="ECO:0000313" key="2">
    <source>
        <dbReference type="EMBL" id="GEP44060.1"/>
    </source>
</evidence>
<gene>
    <name evidence="2" type="ORF">BGE01nite_33510</name>
</gene>
<dbReference type="AlphaFoldDB" id="A0A512MBE5"/>
<feature type="region of interest" description="Disordered" evidence="1">
    <location>
        <begin position="134"/>
        <end position="205"/>
    </location>
</feature>
<reference evidence="2 3" key="1">
    <citation type="submission" date="2019-07" db="EMBL/GenBank/DDBJ databases">
        <title>Whole genome shotgun sequence of Brevifollis gellanilyticus NBRC 108608.</title>
        <authorList>
            <person name="Hosoyama A."/>
            <person name="Uohara A."/>
            <person name="Ohji S."/>
            <person name="Ichikawa N."/>
        </authorList>
    </citation>
    <scope>NUCLEOTIDE SEQUENCE [LARGE SCALE GENOMIC DNA]</scope>
    <source>
        <strain evidence="2 3">NBRC 108608</strain>
    </source>
</reference>